<dbReference type="InterPro" id="IPR025322">
    <property type="entry name" value="PADRE_dom"/>
</dbReference>
<keyword evidence="3" id="KW-1185">Reference proteome</keyword>
<dbReference type="AlphaFoldDB" id="A0AA38GJU2"/>
<feature type="non-terminal residue" evidence="2">
    <location>
        <position position="144"/>
    </location>
</feature>
<evidence type="ECO:0000313" key="2">
    <source>
        <dbReference type="EMBL" id="KAH9323215.1"/>
    </source>
</evidence>
<comment type="caution">
    <text evidence="2">The sequence shown here is derived from an EMBL/GenBank/DDBJ whole genome shotgun (WGS) entry which is preliminary data.</text>
</comment>
<organism evidence="2 3">
    <name type="scientific">Taxus chinensis</name>
    <name type="common">Chinese yew</name>
    <name type="synonym">Taxus wallichiana var. chinensis</name>
    <dbReference type="NCBI Taxonomy" id="29808"/>
    <lineage>
        <taxon>Eukaryota</taxon>
        <taxon>Viridiplantae</taxon>
        <taxon>Streptophyta</taxon>
        <taxon>Embryophyta</taxon>
        <taxon>Tracheophyta</taxon>
        <taxon>Spermatophyta</taxon>
        <taxon>Pinopsida</taxon>
        <taxon>Pinidae</taxon>
        <taxon>Conifers II</taxon>
        <taxon>Cupressales</taxon>
        <taxon>Taxaceae</taxon>
        <taxon>Taxus</taxon>
    </lineage>
</organism>
<dbReference type="Pfam" id="PF14009">
    <property type="entry name" value="PADRE"/>
    <property type="match status" value="1"/>
</dbReference>
<reference evidence="2 3" key="1">
    <citation type="journal article" date="2021" name="Nat. Plants">
        <title>The Taxus genome provides insights into paclitaxel biosynthesis.</title>
        <authorList>
            <person name="Xiong X."/>
            <person name="Gou J."/>
            <person name="Liao Q."/>
            <person name="Li Y."/>
            <person name="Zhou Q."/>
            <person name="Bi G."/>
            <person name="Li C."/>
            <person name="Du R."/>
            <person name="Wang X."/>
            <person name="Sun T."/>
            <person name="Guo L."/>
            <person name="Liang H."/>
            <person name="Lu P."/>
            <person name="Wu Y."/>
            <person name="Zhang Z."/>
            <person name="Ro D.K."/>
            <person name="Shang Y."/>
            <person name="Huang S."/>
            <person name="Yan J."/>
        </authorList>
    </citation>
    <scope>NUCLEOTIDE SEQUENCE [LARGE SCALE GENOMIC DNA]</scope>
    <source>
        <strain evidence="2">Ta-2019</strain>
    </source>
</reference>
<accession>A0AA38GJU2</accession>
<feature type="region of interest" description="Disordered" evidence="1">
    <location>
        <begin position="84"/>
        <end position="144"/>
    </location>
</feature>
<protein>
    <submittedName>
        <fullName evidence="2">Uncharacterized protein</fullName>
    </submittedName>
</protein>
<gene>
    <name evidence="2" type="ORF">KI387_017854</name>
</gene>
<dbReference type="OMA" id="TIYCGAR"/>
<evidence type="ECO:0000256" key="1">
    <source>
        <dbReference type="SAM" id="MobiDB-lite"/>
    </source>
</evidence>
<sequence length="144" mass="16386">MGLSTIYCGARPKKQKAQVIMDSNGESRYFYTPITLRELLQHYSDPDQYCLRHVSGSILAMDDELEGSNTYLLIRLTTLFSPSRPLSEGINTSSKRGKPWQPSLRMIAEHSTPLQKKEEPQKKQHNNFAKPAAVKSKYRVNDNA</sequence>
<dbReference type="Proteomes" id="UP000824469">
    <property type="component" value="Unassembled WGS sequence"/>
</dbReference>
<proteinExistence type="predicted"/>
<dbReference type="EMBL" id="JAHRHJ020000003">
    <property type="protein sequence ID" value="KAH9323215.1"/>
    <property type="molecule type" value="Genomic_DNA"/>
</dbReference>
<name>A0AA38GJU2_TAXCH</name>
<evidence type="ECO:0000313" key="3">
    <source>
        <dbReference type="Proteomes" id="UP000824469"/>
    </source>
</evidence>